<name>A0AAN6T3Q2_9PEZI</name>
<accession>A0AAN6T3Q2</accession>
<evidence type="ECO:0000313" key="2">
    <source>
        <dbReference type="EMBL" id="KAK4103678.1"/>
    </source>
</evidence>
<gene>
    <name evidence="2" type="ORF">N658DRAFT_283990</name>
</gene>
<protein>
    <submittedName>
        <fullName evidence="2">Uncharacterized protein</fullName>
    </submittedName>
</protein>
<dbReference type="EMBL" id="MU863628">
    <property type="protein sequence ID" value="KAK4103678.1"/>
    <property type="molecule type" value="Genomic_DNA"/>
</dbReference>
<evidence type="ECO:0000313" key="3">
    <source>
        <dbReference type="Proteomes" id="UP001305647"/>
    </source>
</evidence>
<proteinExistence type="predicted"/>
<reference evidence="2" key="1">
    <citation type="journal article" date="2023" name="Mol. Phylogenet. Evol.">
        <title>Genome-scale phylogeny and comparative genomics of the fungal order Sordariales.</title>
        <authorList>
            <person name="Hensen N."/>
            <person name="Bonometti L."/>
            <person name="Westerberg I."/>
            <person name="Brannstrom I.O."/>
            <person name="Guillou S."/>
            <person name="Cros-Aarteil S."/>
            <person name="Calhoun S."/>
            <person name="Haridas S."/>
            <person name="Kuo A."/>
            <person name="Mondo S."/>
            <person name="Pangilinan J."/>
            <person name="Riley R."/>
            <person name="LaButti K."/>
            <person name="Andreopoulos B."/>
            <person name="Lipzen A."/>
            <person name="Chen C."/>
            <person name="Yan M."/>
            <person name="Daum C."/>
            <person name="Ng V."/>
            <person name="Clum A."/>
            <person name="Steindorff A."/>
            <person name="Ohm R.A."/>
            <person name="Martin F."/>
            <person name="Silar P."/>
            <person name="Natvig D.O."/>
            <person name="Lalanne C."/>
            <person name="Gautier V."/>
            <person name="Ament-Velasquez S.L."/>
            <person name="Kruys A."/>
            <person name="Hutchinson M.I."/>
            <person name="Powell A.J."/>
            <person name="Barry K."/>
            <person name="Miller A.N."/>
            <person name="Grigoriev I.V."/>
            <person name="Debuchy R."/>
            <person name="Gladieux P."/>
            <person name="Hiltunen Thoren M."/>
            <person name="Johannesson H."/>
        </authorList>
    </citation>
    <scope>NUCLEOTIDE SEQUENCE</scope>
    <source>
        <strain evidence="2">CBS 757.83</strain>
    </source>
</reference>
<evidence type="ECO:0000256" key="1">
    <source>
        <dbReference type="SAM" id="MobiDB-lite"/>
    </source>
</evidence>
<comment type="caution">
    <text evidence="2">The sequence shown here is derived from an EMBL/GenBank/DDBJ whole genome shotgun (WGS) entry which is preliminary data.</text>
</comment>
<reference evidence="2" key="2">
    <citation type="submission" date="2023-05" db="EMBL/GenBank/DDBJ databases">
        <authorList>
            <consortium name="Lawrence Berkeley National Laboratory"/>
            <person name="Steindorff A."/>
            <person name="Hensen N."/>
            <person name="Bonometti L."/>
            <person name="Westerberg I."/>
            <person name="Brannstrom I.O."/>
            <person name="Guillou S."/>
            <person name="Cros-Aarteil S."/>
            <person name="Calhoun S."/>
            <person name="Haridas S."/>
            <person name="Kuo A."/>
            <person name="Mondo S."/>
            <person name="Pangilinan J."/>
            <person name="Riley R."/>
            <person name="Labutti K."/>
            <person name="Andreopoulos B."/>
            <person name="Lipzen A."/>
            <person name="Chen C."/>
            <person name="Yanf M."/>
            <person name="Daum C."/>
            <person name="Ng V."/>
            <person name="Clum A."/>
            <person name="Ohm R."/>
            <person name="Martin F."/>
            <person name="Silar P."/>
            <person name="Natvig D."/>
            <person name="Lalanne C."/>
            <person name="Gautier V."/>
            <person name="Ament-Velasquez S.L."/>
            <person name="Kruys A."/>
            <person name="Hutchinson M.I."/>
            <person name="Powell A.J."/>
            <person name="Barry K."/>
            <person name="Miller A.N."/>
            <person name="Grigoriev I.V."/>
            <person name="Debuchy R."/>
            <person name="Gladieux P."/>
            <person name="Thoren M.H."/>
            <person name="Johannesson H."/>
        </authorList>
    </citation>
    <scope>NUCLEOTIDE SEQUENCE</scope>
    <source>
        <strain evidence="2">CBS 757.83</strain>
    </source>
</reference>
<dbReference type="AlphaFoldDB" id="A0AAN6T3Q2"/>
<sequence>MQEAPLRDADRLTSVLVQTAKFGCACAFWSSSLGHSGIAVCISNGSTPPFFTIYHLLGHRRFLDENHPTHQSTTGTTSMHFGTMVHHATARVRPRSMQFENRPVSPETRTRRVASQYPAATRDAPARLTPGARTSSLPLTISQQPPDVLRSMLDVGHAPRIPLAHPLSYGELYPGNPKPVADAKAPLSVAPDRQNPRLPSPGALALLVGYR</sequence>
<dbReference type="Proteomes" id="UP001305647">
    <property type="component" value="Unassembled WGS sequence"/>
</dbReference>
<feature type="compositionally biased region" description="Polar residues" evidence="1">
    <location>
        <begin position="132"/>
        <end position="142"/>
    </location>
</feature>
<feature type="region of interest" description="Disordered" evidence="1">
    <location>
        <begin position="99"/>
        <end position="142"/>
    </location>
</feature>
<organism evidence="2 3">
    <name type="scientific">Parathielavia hyrcaniae</name>
    <dbReference type="NCBI Taxonomy" id="113614"/>
    <lineage>
        <taxon>Eukaryota</taxon>
        <taxon>Fungi</taxon>
        <taxon>Dikarya</taxon>
        <taxon>Ascomycota</taxon>
        <taxon>Pezizomycotina</taxon>
        <taxon>Sordariomycetes</taxon>
        <taxon>Sordariomycetidae</taxon>
        <taxon>Sordariales</taxon>
        <taxon>Chaetomiaceae</taxon>
        <taxon>Parathielavia</taxon>
    </lineage>
</organism>
<keyword evidence="3" id="KW-1185">Reference proteome</keyword>